<dbReference type="GeneID" id="125315249"/>
<dbReference type="RefSeq" id="XP_048135655.1">
    <property type="nucleotide sequence ID" value="XM_048279698.1"/>
</dbReference>
<feature type="compositionally biased region" description="Basic and acidic residues" evidence="5">
    <location>
        <begin position="27"/>
        <end position="43"/>
    </location>
</feature>
<evidence type="ECO:0000313" key="9">
    <source>
        <dbReference type="RefSeq" id="XP_048135655.1"/>
    </source>
</evidence>
<dbReference type="PROSITE" id="PS50158">
    <property type="entry name" value="ZF_CCHC"/>
    <property type="match status" value="1"/>
</dbReference>
<dbReference type="InterPro" id="IPR000477">
    <property type="entry name" value="RT_dom"/>
</dbReference>
<evidence type="ECO:0000256" key="1">
    <source>
        <dbReference type="ARBA" id="ARBA00022670"/>
    </source>
</evidence>
<dbReference type="Gene3D" id="2.40.70.10">
    <property type="entry name" value="Acid Proteases"/>
    <property type="match status" value="1"/>
</dbReference>
<evidence type="ECO:0000259" key="6">
    <source>
        <dbReference type="PROSITE" id="PS50158"/>
    </source>
</evidence>
<feature type="region of interest" description="Disordered" evidence="5">
    <location>
        <begin position="55"/>
        <end position="104"/>
    </location>
</feature>
<keyword evidence="4" id="KW-0862">Zinc</keyword>
<dbReference type="Proteomes" id="UP000827889">
    <property type="component" value="Chromosome 5"/>
</dbReference>
<dbReference type="InterPro" id="IPR005162">
    <property type="entry name" value="Retrotrans_gag_dom"/>
</dbReference>
<dbReference type="SUPFAM" id="SSF57756">
    <property type="entry name" value="Retrovirus zinc finger-like domains"/>
    <property type="match status" value="1"/>
</dbReference>
<keyword evidence="2" id="KW-0378">Hydrolase</keyword>
<reference evidence="9" key="1">
    <citation type="submission" date="2025-08" db="UniProtKB">
        <authorList>
            <consortium name="RefSeq"/>
        </authorList>
    </citation>
    <scope>IDENTIFICATION</scope>
    <source>
        <tissue evidence="9">Leaf</tissue>
    </source>
</reference>
<keyword evidence="3" id="KW-0238">DNA-binding</keyword>
<dbReference type="Gene3D" id="4.10.60.10">
    <property type="entry name" value="Zinc finger, CCHC-type"/>
    <property type="match status" value="1"/>
</dbReference>
<dbReference type="Pfam" id="PF00078">
    <property type="entry name" value="RVT_1"/>
    <property type="match status" value="1"/>
</dbReference>
<dbReference type="InterPro" id="IPR041577">
    <property type="entry name" value="RT_RNaseH_2"/>
</dbReference>
<dbReference type="InterPro" id="IPR043128">
    <property type="entry name" value="Rev_trsase/Diguanyl_cyclase"/>
</dbReference>
<feature type="region of interest" description="Disordered" evidence="5">
    <location>
        <begin position="249"/>
        <end position="295"/>
    </location>
</feature>
<evidence type="ECO:0000256" key="5">
    <source>
        <dbReference type="SAM" id="MobiDB-lite"/>
    </source>
</evidence>
<evidence type="ECO:0000256" key="3">
    <source>
        <dbReference type="ARBA" id="ARBA00023125"/>
    </source>
</evidence>
<dbReference type="SMART" id="SM00343">
    <property type="entry name" value="ZnF_C2HC"/>
    <property type="match status" value="1"/>
</dbReference>
<keyword evidence="1" id="KW-0645">Protease</keyword>
<dbReference type="InterPro" id="IPR021109">
    <property type="entry name" value="Peptidase_aspartic_dom_sf"/>
</dbReference>
<evidence type="ECO:0000256" key="4">
    <source>
        <dbReference type="PROSITE-ProRule" id="PRU00047"/>
    </source>
</evidence>
<dbReference type="InterPro" id="IPR036875">
    <property type="entry name" value="Znf_CCHC_sf"/>
</dbReference>
<evidence type="ECO:0000256" key="2">
    <source>
        <dbReference type="ARBA" id="ARBA00022750"/>
    </source>
</evidence>
<feature type="domain" description="CCHC-type" evidence="6">
    <location>
        <begin position="302"/>
        <end position="318"/>
    </location>
</feature>
<organism evidence="8 9">
    <name type="scientific">Rhodamnia argentea</name>
    <dbReference type="NCBI Taxonomy" id="178133"/>
    <lineage>
        <taxon>Eukaryota</taxon>
        <taxon>Viridiplantae</taxon>
        <taxon>Streptophyta</taxon>
        <taxon>Embryophyta</taxon>
        <taxon>Tracheophyta</taxon>
        <taxon>Spermatophyta</taxon>
        <taxon>Magnoliopsida</taxon>
        <taxon>eudicotyledons</taxon>
        <taxon>Gunneridae</taxon>
        <taxon>Pentapetalae</taxon>
        <taxon>rosids</taxon>
        <taxon>malvids</taxon>
        <taxon>Myrtales</taxon>
        <taxon>Myrtaceae</taxon>
        <taxon>Myrtoideae</taxon>
        <taxon>Myrteae</taxon>
        <taxon>Australasian group</taxon>
        <taxon>Rhodamnia</taxon>
    </lineage>
</organism>
<keyword evidence="4" id="KW-0479">Metal-binding</keyword>
<dbReference type="PROSITE" id="PS50878">
    <property type="entry name" value="RT_POL"/>
    <property type="match status" value="1"/>
</dbReference>
<proteinExistence type="predicted"/>
<dbReference type="Gene3D" id="3.10.10.10">
    <property type="entry name" value="HIV Type 1 Reverse Transcriptase, subunit A, domain 1"/>
    <property type="match status" value="1"/>
</dbReference>
<dbReference type="Pfam" id="PF00098">
    <property type="entry name" value="zf-CCHC"/>
    <property type="match status" value="1"/>
</dbReference>
<gene>
    <name evidence="9" type="primary">LOC125315249</name>
</gene>
<evidence type="ECO:0000313" key="8">
    <source>
        <dbReference type="Proteomes" id="UP000827889"/>
    </source>
</evidence>
<keyword evidence="4" id="KW-0863">Zinc-finger</keyword>
<sequence>MAEQNRGGRGRRARGGRGRGIVPEADEQPRLRDQRDVEIEEQRRRIQDLERQLAEARLDVQSEEGAESEDQTDDEEEDVNPFGVPNQGRNQGVRSGNQPSSRNFGMKIEIPEFQGKAHPDEFIDWLHTVERIFDIKDPTQEQKVKLVAIRLRKHASIWWEHVKRQRAREGKSKVNRWDKMKKLLQKKFLPTHYRQEAFIEYHNVKQRDLTVEQYTEEFDRLRMRCDVAEEDEQTIARYLRVAAEGQQFQTPESVVGKESRGKAEFPQPIRHQPQLKGANSKPASKEGQSSAGINRGGATAKRCFKCRGLGHFAADCPNARIVTLVDNPTVDEDPVYDEADEGQEDVDLDRDDIIYADSGESLVVRRILNVAVAKDELWLRHNIFHTKCTSGGKVCSMIIDGGSCENVVSTTMVEKLGLKTEDHPQPYKLSWLRKGNEVKVSKRCLVQFSIGKRYSDEMWCDVVSMDACHILLGRPWRFDRKTQDDGFRNTYTFKKDGRTITLGPSDLRKEVKNNLLSRSEFQEEAINAPELFAIVVMEQNFDSPEIPTQVPPLLEEFADVVPGEMPPGLPPMRDIQHCIDFIPGAVIPNKTTYRMSPKEHEELQRQVQELLEKGAIRESMSPCARPALLVPKKDGSWRMCIDSRAVNKITIKYRFPIPRFDDLIDQLHGVTIFSKIDLRSGYHQIRMRHGDEWKTAFKTRDGPYEWMVMPFGLSNAPSTFMRPMNQVFRPFIGQFVVIYFDDILVYSASIEQHLQHLRKVFEVLREQKLYTNTKKCHFLADEVTFLGYIISKEGIRMDPVKIEAITTWETPKNIHEVRSFHGLASFYRRFIRDFSTIIAPLTDCPKGSRFVWTKEADAAFQLLKKRMTEALVLVLPDFTEVFEVDCDASGVGVGGVPSQKNKPVAFFKEKLNDAKRR</sequence>
<dbReference type="InterPro" id="IPR043502">
    <property type="entry name" value="DNA/RNA_pol_sf"/>
</dbReference>
<feature type="compositionally biased region" description="Basic residues" evidence="5">
    <location>
        <begin position="8"/>
        <end position="17"/>
    </location>
</feature>
<feature type="compositionally biased region" description="Polar residues" evidence="5">
    <location>
        <begin position="87"/>
        <end position="103"/>
    </location>
</feature>
<dbReference type="Gene3D" id="3.30.70.270">
    <property type="match status" value="2"/>
</dbReference>
<dbReference type="InterPro" id="IPR001878">
    <property type="entry name" value="Znf_CCHC"/>
</dbReference>
<accession>A0ABM3HGC7</accession>
<dbReference type="SUPFAM" id="SSF56672">
    <property type="entry name" value="DNA/RNA polymerases"/>
    <property type="match status" value="1"/>
</dbReference>
<dbReference type="PANTHER" id="PTHR35046:SF23">
    <property type="entry name" value="NUCLEOTIDYLTRANSFERASE, RIBONUCLEASE H"/>
    <property type="match status" value="1"/>
</dbReference>
<dbReference type="PANTHER" id="PTHR35046">
    <property type="entry name" value="ZINC KNUCKLE (CCHC-TYPE) FAMILY PROTEIN"/>
    <property type="match status" value="1"/>
</dbReference>
<dbReference type="CDD" id="cd01647">
    <property type="entry name" value="RT_LTR"/>
    <property type="match status" value="1"/>
</dbReference>
<dbReference type="Pfam" id="PF03732">
    <property type="entry name" value="Retrotrans_gag"/>
    <property type="match status" value="1"/>
</dbReference>
<protein>
    <submittedName>
        <fullName evidence="9">Uncharacterized protein LOC125315249</fullName>
    </submittedName>
</protein>
<feature type="domain" description="Reverse transcriptase" evidence="7">
    <location>
        <begin position="611"/>
        <end position="790"/>
    </location>
</feature>
<feature type="region of interest" description="Disordered" evidence="5">
    <location>
        <begin position="1"/>
        <end position="43"/>
    </location>
</feature>
<dbReference type="Pfam" id="PF17919">
    <property type="entry name" value="RT_RNaseH_2"/>
    <property type="match status" value="1"/>
</dbReference>
<keyword evidence="8" id="KW-1185">Reference proteome</keyword>
<keyword evidence="2" id="KW-0064">Aspartyl protease</keyword>
<feature type="compositionally biased region" description="Acidic residues" evidence="5">
    <location>
        <begin position="61"/>
        <end position="79"/>
    </location>
</feature>
<dbReference type="CDD" id="cd00303">
    <property type="entry name" value="retropepsin_like"/>
    <property type="match status" value="1"/>
</dbReference>
<name>A0ABM3HGC7_9MYRT</name>
<evidence type="ECO:0000259" key="7">
    <source>
        <dbReference type="PROSITE" id="PS50878"/>
    </source>
</evidence>